<gene>
    <name evidence="2" type="ORF">HPP92_003939</name>
</gene>
<dbReference type="Proteomes" id="UP000636800">
    <property type="component" value="Chromosome 1"/>
</dbReference>
<accession>A0A835S8H6</accession>
<reference evidence="2 3" key="1">
    <citation type="journal article" date="2020" name="Nat. Food">
        <title>A phased Vanilla planifolia genome enables genetic improvement of flavour and production.</title>
        <authorList>
            <person name="Hasing T."/>
            <person name="Tang H."/>
            <person name="Brym M."/>
            <person name="Khazi F."/>
            <person name="Huang T."/>
            <person name="Chambers A.H."/>
        </authorList>
    </citation>
    <scope>NUCLEOTIDE SEQUENCE [LARGE SCALE GENOMIC DNA]</scope>
    <source>
        <tissue evidence="2">Leaf</tissue>
    </source>
</reference>
<feature type="region of interest" description="Disordered" evidence="1">
    <location>
        <begin position="1"/>
        <end position="72"/>
    </location>
</feature>
<keyword evidence="3" id="KW-1185">Reference proteome</keyword>
<proteinExistence type="predicted"/>
<sequence length="72" mass="8061">MNASGVQLEHHRRIAGEARGRGSLGVSRNRPMPEKNLNCPPKQRQLVQRRNEKKKSSLAEPLRLGHSSAPNK</sequence>
<dbReference type="AlphaFoldDB" id="A0A835S8H6"/>
<protein>
    <submittedName>
        <fullName evidence="2">Uncharacterized protein</fullName>
    </submittedName>
</protein>
<organism evidence="2 3">
    <name type="scientific">Vanilla planifolia</name>
    <name type="common">Vanilla</name>
    <dbReference type="NCBI Taxonomy" id="51239"/>
    <lineage>
        <taxon>Eukaryota</taxon>
        <taxon>Viridiplantae</taxon>
        <taxon>Streptophyta</taxon>
        <taxon>Embryophyta</taxon>
        <taxon>Tracheophyta</taxon>
        <taxon>Spermatophyta</taxon>
        <taxon>Magnoliopsida</taxon>
        <taxon>Liliopsida</taxon>
        <taxon>Asparagales</taxon>
        <taxon>Orchidaceae</taxon>
        <taxon>Vanilloideae</taxon>
        <taxon>Vanilleae</taxon>
        <taxon>Vanilla</taxon>
    </lineage>
</organism>
<evidence type="ECO:0000313" key="3">
    <source>
        <dbReference type="Proteomes" id="UP000636800"/>
    </source>
</evidence>
<evidence type="ECO:0000256" key="1">
    <source>
        <dbReference type="SAM" id="MobiDB-lite"/>
    </source>
</evidence>
<comment type="caution">
    <text evidence="2">The sequence shown here is derived from an EMBL/GenBank/DDBJ whole genome shotgun (WGS) entry which is preliminary data.</text>
</comment>
<dbReference type="EMBL" id="JADCNL010000001">
    <property type="protein sequence ID" value="KAG0499248.1"/>
    <property type="molecule type" value="Genomic_DNA"/>
</dbReference>
<name>A0A835S8H6_VANPL</name>
<evidence type="ECO:0000313" key="2">
    <source>
        <dbReference type="EMBL" id="KAG0499248.1"/>
    </source>
</evidence>